<keyword evidence="2" id="KW-0732">Signal</keyword>
<dbReference type="AlphaFoldDB" id="A0A2Z6GAR1"/>
<gene>
    <name evidence="3" type="ORF">OYT1_ch0896</name>
</gene>
<feature type="signal peptide" evidence="2">
    <location>
        <begin position="1"/>
        <end position="22"/>
    </location>
</feature>
<evidence type="ECO:0000256" key="1">
    <source>
        <dbReference type="SAM" id="MobiDB-lite"/>
    </source>
</evidence>
<dbReference type="KEGG" id="fam:OYT1_ch0896"/>
<dbReference type="Gene3D" id="1.25.40.10">
    <property type="entry name" value="Tetratricopeptide repeat domain"/>
    <property type="match status" value="1"/>
</dbReference>
<dbReference type="Proteomes" id="UP000033070">
    <property type="component" value="Chromosome"/>
</dbReference>
<dbReference type="STRING" id="1188319.OYT1_01764"/>
<dbReference type="PROSITE" id="PS51257">
    <property type="entry name" value="PROKAR_LIPOPROTEIN"/>
    <property type="match status" value="1"/>
</dbReference>
<feature type="chain" id="PRO_5017455976" description="Lipoprotein" evidence="2">
    <location>
        <begin position="23"/>
        <end position="208"/>
    </location>
</feature>
<accession>A0A2Z6GAR1</accession>
<feature type="region of interest" description="Disordered" evidence="1">
    <location>
        <begin position="189"/>
        <end position="208"/>
    </location>
</feature>
<protein>
    <recommendedName>
        <fullName evidence="5">Lipoprotein</fullName>
    </recommendedName>
</protein>
<evidence type="ECO:0008006" key="5">
    <source>
        <dbReference type="Google" id="ProtNLM"/>
    </source>
</evidence>
<evidence type="ECO:0000256" key="2">
    <source>
        <dbReference type="SAM" id="SignalP"/>
    </source>
</evidence>
<organism evidence="3 4">
    <name type="scientific">Ferriphaselus amnicola</name>
    <dbReference type="NCBI Taxonomy" id="1188319"/>
    <lineage>
        <taxon>Bacteria</taxon>
        <taxon>Pseudomonadati</taxon>
        <taxon>Pseudomonadota</taxon>
        <taxon>Betaproteobacteria</taxon>
        <taxon>Nitrosomonadales</taxon>
        <taxon>Gallionellaceae</taxon>
        <taxon>Ferriphaselus</taxon>
    </lineage>
</organism>
<proteinExistence type="predicted"/>
<dbReference type="SUPFAM" id="SSF48452">
    <property type="entry name" value="TPR-like"/>
    <property type="match status" value="1"/>
</dbReference>
<sequence length="208" mass="23513">MRKSQCLQLGLMVLALALAGCASPEHRYMESGMKKRNNGDRQGAMSDYNKGIELGRKSEHPDHDAMSYMHSDLAYWKCYELNDPQGAMEDYSEAIRHDELRGYGLSHLHSNRAKCMEEKLNDFAGARGDRQLAKEYSRQLDKRIEADRAEEKRRQAEAARAPKTQEGPSVGELNAEAARKKLKGMMEDHSYKNTPYYGNGCNGSSSCR</sequence>
<keyword evidence="4" id="KW-1185">Reference proteome</keyword>
<feature type="region of interest" description="Disordered" evidence="1">
    <location>
        <begin position="143"/>
        <end position="174"/>
    </location>
</feature>
<reference evidence="3 4" key="1">
    <citation type="submission" date="2018-06" db="EMBL/GenBank/DDBJ databases">
        <title>OYT1 Genome Sequencing.</title>
        <authorList>
            <person name="Kato S."/>
            <person name="Itoh T."/>
            <person name="Ohkuma M."/>
        </authorList>
    </citation>
    <scope>NUCLEOTIDE SEQUENCE [LARGE SCALE GENOMIC DNA]</scope>
    <source>
        <strain evidence="3 4">OYT1</strain>
    </source>
</reference>
<dbReference type="EMBL" id="AP018738">
    <property type="protein sequence ID" value="BBE50459.1"/>
    <property type="molecule type" value="Genomic_DNA"/>
</dbReference>
<name>A0A2Z6GAR1_9PROT</name>
<feature type="compositionally biased region" description="Basic and acidic residues" evidence="1">
    <location>
        <begin position="143"/>
        <end position="157"/>
    </location>
</feature>
<evidence type="ECO:0000313" key="3">
    <source>
        <dbReference type="EMBL" id="BBE50459.1"/>
    </source>
</evidence>
<dbReference type="InterPro" id="IPR011990">
    <property type="entry name" value="TPR-like_helical_dom_sf"/>
</dbReference>
<evidence type="ECO:0000313" key="4">
    <source>
        <dbReference type="Proteomes" id="UP000033070"/>
    </source>
</evidence>